<sequence length="579" mass="66353">MAEALGFVSSVIAVIGVAGKLGTSAFTLKRLWDEVQNVPETIHQYIEELEVMSPALEGIESELQRTDQMLQSDGTAKLIFKKCQEAVTGMEEMVSDMQTHINSARKAKIGSALTRMQPSIIMCEFRALRERERAEAAAQVCLYEENSQRSTLRQPRTDKEWSPTLRSIPWQNTRFPWSFTYQTTDIADESHPVCIAGDIRVHQARLRLPSWLLQNAWDLQFYRSYHGWNFHLKPWNTRSDNSEVFRYARAGRTDLLLEAFNAQRASLYDRDQRGWTLLDAAILSSRLKCIRVLNRMELKLSDVSATIIRLVTSLCFTERYRVKALLDLFGILIEEGGLCDYIDDNDPAVTYHKVPAIASLKFLIWEHPEFLDLAFKVSPRIQEMVPTSWFGGIVWELVDPQLVLDIVKRDLEEYIRCEMAMCRGKTYVEANPDNHGSTRFTPSGPSLVLLKRGSSPLDWQFEWDPCVETFAGEFWAGVETPHVQDEVQKPMPGAWRDDDVSHNTLEQMEMNLFPGRWYNIGAYTDSDSTIRWYYSTMGLLNLLSARSRASELAEVRHQSVRLRGTACCLTRGDLSFFLG</sequence>
<proteinExistence type="predicted"/>
<reference evidence="1" key="1">
    <citation type="journal article" date="2021" name="Nat. Commun.">
        <title>Genetic determinants of endophytism in the Arabidopsis root mycobiome.</title>
        <authorList>
            <person name="Mesny F."/>
            <person name="Miyauchi S."/>
            <person name="Thiergart T."/>
            <person name="Pickel B."/>
            <person name="Atanasova L."/>
            <person name="Karlsson M."/>
            <person name="Huettel B."/>
            <person name="Barry K.W."/>
            <person name="Haridas S."/>
            <person name="Chen C."/>
            <person name="Bauer D."/>
            <person name="Andreopoulos W."/>
            <person name="Pangilinan J."/>
            <person name="LaButti K."/>
            <person name="Riley R."/>
            <person name="Lipzen A."/>
            <person name="Clum A."/>
            <person name="Drula E."/>
            <person name="Henrissat B."/>
            <person name="Kohler A."/>
            <person name="Grigoriev I.V."/>
            <person name="Martin F.M."/>
            <person name="Hacquard S."/>
        </authorList>
    </citation>
    <scope>NUCLEOTIDE SEQUENCE</scope>
    <source>
        <strain evidence="1">MPI-CAGE-AT-0021</strain>
    </source>
</reference>
<organism evidence="1 2">
    <name type="scientific">Dactylonectria estremocensis</name>
    <dbReference type="NCBI Taxonomy" id="1079267"/>
    <lineage>
        <taxon>Eukaryota</taxon>
        <taxon>Fungi</taxon>
        <taxon>Dikarya</taxon>
        <taxon>Ascomycota</taxon>
        <taxon>Pezizomycotina</taxon>
        <taxon>Sordariomycetes</taxon>
        <taxon>Hypocreomycetidae</taxon>
        <taxon>Hypocreales</taxon>
        <taxon>Nectriaceae</taxon>
        <taxon>Dactylonectria</taxon>
    </lineage>
</organism>
<name>A0A9P9END1_9HYPO</name>
<evidence type="ECO:0000313" key="1">
    <source>
        <dbReference type="EMBL" id="KAH7140262.1"/>
    </source>
</evidence>
<accession>A0A9P9END1</accession>
<dbReference type="OrthoDB" id="3200163at2759"/>
<evidence type="ECO:0008006" key="3">
    <source>
        <dbReference type="Google" id="ProtNLM"/>
    </source>
</evidence>
<evidence type="ECO:0000313" key="2">
    <source>
        <dbReference type="Proteomes" id="UP000717696"/>
    </source>
</evidence>
<keyword evidence="2" id="KW-1185">Reference proteome</keyword>
<gene>
    <name evidence="1" type="ORF">B0J13DRAFT_608679</name>
</gene>
<comment type="caution">
    <text evidence="1">The sequence shown here is derived from an EMBL/GenBank/DDBJ whole genome shotgun (WGS) entry which is preliminary data.</text>
</comment>
<dbReference type="AlphaFoldDB" id="A0A9P9END1"/>
<dbReference type="Proteomes" id="UP000717696">
    <property type="component" value="Unassembled WGS sequence"/>
</dbReference>
<dbReference type="EMBL" id="JAGMUU010000013">
    <property type="protein sequence ID" value="KAH7140262.1"/>
    <property type="molecule type" value="Genomic_DNA"/>
</dbReference>
<protein>
    <recommendedName>
        <fullName evidence="3">NACHT-NTPase and P-loop NTPases N-terminal domain-containing protein</fullName>
    </recommendedName>
</protein>